<reference evidence="6 7" key="1">
    <citation type="journal article" date="2011" name="Front. Microbiol.">
        <title>Genomic signatures of strain selection and enhancement in Bacillus atrophaeus var. globigii, a historical biowarfare simulant.</title>
        <authorList>
            <person name="Gibbons H.S."/>
            <person name="Broomall S.M."/>
            <person name="McNew L.A."/>
            <person name="Daligault H."/>
            <person name="Chapman C."/>
            <person name="Bruce D."/>
            <person name="Karavis M."/>
            <person name="Krepps M."/>
            <person name="McGregor P.A."/>
            <person name="Hong C."/>
            <person name="Park K.H."/>
            <person name="Akmal A."/>
            <person name="Feldman A."/>
            <person name="Lin J.S."/>
            <person name="Chang W.E."/>
            <person name="Higgs B.W."/>
            <person name="Demirev P."/>
            <person name="Lindquist J."/>
            <person name="Liem A."/>
            <person name="Fochler E."/>
            <person name="Read T.D."/>
            <person name="Tapia R."/>
            <person name="Johnson S."/>
            <person name="Bishop-Lilly K.A."/>
            <person name="Detter C."/>
            <person name="Han C."/>
            <person name="Sozhamannan S."/>
            <person name="Rosenzweig C.N."/>
            <person name="Skowronski E.W."/>
        </authorList>
    </citation>
    <scope>NUCLEOTIDE SEQUENCE [LARGE SCALE GENOMIC DNA]</scope>
    <source>
        <strain evidence="6 7">MLST1</strain>
    </source>
</reference>
<keyword evidence="7" id="KW-1185">Reference proteome</keyword>
<comment type="caution">
    <text evidence="6">The sequence shown here is derived from an EMBL/GenBank/DDBJ whole genome shotgun (WGS) entry which is preliminary data.</text>
</comment>
<dbReference type="EMBL" id="PIPL01000001">
    <property type="protein sequence ID" value="RUO25227.1"/>
    <property type="molecule type" value="Genomic_DNA"/>
</dbReference>
<name>A0A432W591_9GAMM</name>
<dbReference type="EC" id="2.7.7.65" evidence="2"/>
<organism evidence="6 7">
    <name type="scientific">Aliidiomarina minuta</name>
    <dbReference type="NCBI Taxonomy" id="880057"/>
    <lineage>
        <taxon>Bacteria</taxon>
        <taxon>Pseudomonadati</taxon>
        <taxon>Pseudomonadota</taxon>
        <taxon>Gammaproteobacteria</taxon>
        <taxon>Alteromonadales</taxon>
        <taxon>Idiomarinaceae</taxon>
        <taxon>Aliidiomarina</taxon>
    </lineage>
</organism>
<sequence>MLLVSDYQVLLERLPIGLIYQCHRAGKQFSATTANQAAYKLLSLNGQQDLQTQLNKIEFEMDPELSSSAKKICLDATLIKQAMNGDYINRRDLMVDSRPLHLQSEIIPTADGEWRLLCIQPRDHRLFVQASETGDILNAEISLRDTLAFDKLISRLSTQFINTSQKDVEPRINETLAALGEFCQADRTYIFQFNNQLNKQSNTHEWVREGITQHIDELQNLTENILPWFFKHIRQEGIFVIHDVDKIPEAGASEQALFRLEDIQSVICVAMYAAGQLIGFVGCDMVARQRQWSEADIRRIKLVGEMIANALQSQRYLESLEQTRQELMSVNQRLQHLAQKDALTGLANRRHFDNTLDMELRRAKRQRLPLSLALLDIDMFKAYNDHYGHPTGDAALKSLSLLLQKHFQRSGELVGRYGGEEFAIILPGRTIEQAAKDFAQLQTKLAEQAITHPCSTITNSLTISVGICALPLENDVKQITTTRLIANADQALYQAKKEGRNRVITRPIE</sequence>
<dbReference type="CDD" id="cd01949">
    <property type="entry name" value="GGDEF"/>
    <property type="match status" value="1"/>
</dbReference>
<dbReference type="PROSITE" id="PS50887">
    <property type="entry name" value="GGDEF"/>
    <property type="match status" value="1"/>
</dbReference>
<dbReference type="GO" id="GO:1902201">
    <property type="term" value="P:negative regulation of bacterial-type flagellum-dependent cell motility"/>
    <property type="evidence" value="ECO:0007669"/>
    <property type="project" value="TreeGrafter"/>
</dbReference>
<accession>A0A432W591</accession>
<keyword evidence="4" id="KW-0175">Coiled coil</keyword>
<dbReference type="Gene3D" id="3.30.70.270">
    <property type="match status" value="1"/>
</dbReference>
<evidence type="ECO:0000256" key="2">
    <source>
        <dbReference type="ARBA" id="ARBA00012528"/>
    </source>
</evidence>
<protein>
    <recommendedName>
        <fullName evidence="2">diguanylate cyclase</fullName>
        <ecNumber evidence="2">2.7.7.65</ecNumber>
    </recommendedName>
</protein>
<dbReference type="GO" id="GO:0043709">
    <property type="term" value="P:cell adhesion involved in single-species biofilm formation"/>
    <property type="evidence" value="ECO:0007669"/>
    <property type="project" value="TreeGrafter"/>
</dbReference>
<dbReference type="SUPFAM" id="SSF55073">
    <property type="entry name" value="Nucleotide cyclase"/>
    <property type="match status" value="1"/>
</dbReference>
<dbReference type="InterPro" id="IPR000160">
    <property type="entry name" value="GGDEF_dom"/>
</dbReference>
<dbReference type="InterPro" id="IPR043128">
    <property type="entry name" value="Rev_trsase/Diguanyl_cyclase"/>
</dbReference>
<dbReference type="FunFam" id="3.30.70.270:FF:000001">
    <property type="entry name" value="Diguanylate cyclase domain protein"/>
    <property type="match status" value="1"/>
</dbReference>
<dbReference type="InterPro" id="IPR029016">
    <property type="entry name" value="GAF-like_dom_sf"/>
</dbReference>
<dbReference type="OrthoDB" id="9813903at2"/>
<comment type="cofactor">
    <cofactor evidence="1">
        <name>Mg(2+)</name>
        <dbReference type="ChEBI" id="CHEBI:18420"/>
    </cofactor>
</comment>
<dbReference type="SUPFAM" id="SSF55781">
    <property type="entry name" value="GAF domain-like"/>
    <property type="match status" value="1"/>
</dbReference>
<dbReference type="GO" id="GO:0005886">
    <property type="term" value="C:plasma membrane"/>
    <property type="evidence" value="ECO:0007669"/>
    <property type="project" value="TreeGrafter"/>
</dbReference>
<dbReference type="SMART" id="SM00267">
    <property type="entry name" value="GGDEF"/>
    <property type="match status" value="1"/>
</dbReference>
<dbReference type="RefSeq" id="WP_126801924.1">
    <property type="nucleotide sequence ID" value="NZ_PIPL01000001.1"/>
</dbReference>
<evidence type="ECO:0000313" key="6">
    <source>
        <dbReference type="EMBL" id="RUO25227.1"/>
    </source>
</evidence>
<feature type="coiled-coil region" evidence="4">
    <location>
        <begin position="313"/>
        <end position="340"/>
    </location>
</feature>
<dbReference type="InterPro" id="IPR050469">
    <property type="entry name" value="Diguanylate_Cyclase"/>
</dbReference>
<dbReference type="Gene3D" id="3.30.450.40">
    <property type="match status" value="1"/>
</dbReference>
<dbReference type="Proteomes" id="UP000288293">
    <property type="component" value="Unassembled WGS sequence"/>
</dbReference>
<dbReference type="Pfam" id="PF00990">
    <property type="entry name" value="GGDEF"/>
    <property type="match status" value="1"/>
</dbReference>
<dbReference type="Pfam" id="PF01590">
    <property type="entry name" value="GAF"/>
    <property type="match status" value="1"/>
</dbReference>
<evidence type="ECO:0000256" key="4">
    <source>
        <dbReference type="SAM" id="Coils"/>
    </source>
</evidence>
<dbReference type="InterPro" id="IPR003018">
    <property type="entry name" value="GAF"/>
</dbReference>
<dbReference type="InterPro" id="IPR029787">
    <property type="entry name" value="Nucleotide_cyclase"/>
</dbReference>
<evidence type="ECO:0000256" key="1">
    <source>
        <dbReference type="ARBA" id="ARBA00001946"/>
    </source>
</evidence>
<dbReference type="PANTHER" id="PTHR45138:SF9">
    <property type="entry name" value="DIGUANYLATE CYCLASE DGCM-RELATED"/>
    <property type="match status" value="1"/>
</dbReference>
<gene>
    <name evidence="6" type="ORF">CWE09_00340</name>
</gene>
<feature type="domain" description="GGDEF" evidence="5">
    <location>
        <begin position="368"/>
        <end position="508"/>
    </location>
</feature>
<comment type="catalytic activity">
    <reaction evidence="3">
        <text>2 GTP = 3',3'-c-di-GMP + 2 diphosphate</text>
        <dbReference type="Rhea" id="RHEA:24898"/>
        <dbReference type="ChEBI" id="CHEBI:33019"/>
        <dbReference type="ChEBI" id="CHEBI:37565"/>
        <dbReference type="ChEBI" id="CHEBI:58805"/>
        <dbReference type="EC" id="2.7.7.65"/>
    </reaction>
</comment>
<dbReference type="AlphaFoldDB" id="A0A432W591"/>
<evidence type="ECO:0000256" key="3">
    <source>
        <dbReference type="ARBA" id="ARBA00034247"/>
    </source>
</evidence>
<dbReference type="GO" id="GO:0052621">
    <property type="term" value="F:diguanylate cyclase activity"/>
    <property type="evidence" value="ECO:0007669"/>
    <property type="project" value="UniProtKB-EC"/>
</dbReference>
<dbReference type="SMART" id="SM00065">
    <property type="entry name" value="GAF"/>
    <property type="match status" value="1"/>
</dbReference>
<dbReference type="NCBIfam" id="TIGR00254">
    <property type="entry name" value="GGDEF"/>
    <property type="match status" value="1"/>
</dbReference>
<proteinExistence type="predicted"/>
<evidence type="ECO:0000259" key="5">
    <source>
        <dbReference type="PROSITE" id="PS50887"/>
    </source>
</evidence>
<evidence type="ECO:0000313" key="7">
    <source>
        <dbReference type="Proteomes" id="UP000288293"/>
    </source>
</evidence>
<dbReference type="PANTHER" id="PTHR45138">
    <property type="entry name" value="REGULATORY COMPONENTS OF SENSORY TRANSDUCTION SYSTEM"/>
    <property type="match status" value="1"/>
</dbReference>